<dbReference type="Proteomes" id="UP000584642">
    <property type="component" value="Unassembled WGS sequence"/>
</dbReference>
<dbReference type="InterPro" id="IPR002575">
    <property type="entry name" value="Aminoglycoside_PTrfase"/>
</dbReference>
<dbReference type="PANTHER" id="PTHR47829">
    <property type="entry name" value="HYDROLASE, PUTATIVE (AFU_ORTHOLOGUE AFUA_1G12880)-RELATED"/>
    <property type="match status" value="1"/>
</dbReference>
<feature type="domain" description="Aminoglycoside phosphotransferase" evidence="1">
    <location>
        <begin position="40"/>
        <end position="280"/>
    </location>
</feature>
<dbReference type="SUPFAM" id="SSF56112">
    <property type="entry name" value="Protein kinase-like (PK-like)"/>
    <property type="match status" value="1"/>
</dbReference>
<dbReference type="Gene3D" id="3.30.200.20">
    <property type="entry name" value="Phosphorylase Kinase, domain 1"/>
    <property type="match status" value="1"/>
</dbReference>
<proteinExistence type="predicted"/>
<dbReference type="PANTHER" id="PTHR47829:SF1">
    <property type="entry name" value="HAD FAMILY PHOSPHATASE"/>
    <property type="match status" value="1"/>
</dbReference>
<gene>
    <name evidence="2" type="ORF">HND93_26380</name>
</gene>
<sequence>MPLDDPMFHNPADTAPLDWPRIATHLAAHGLTLDPGAAPRQFRGGLANLNFLVTLDGRKVVLRTPPPGPLPPGANDMRREHRILSCLWRALPLAPRSLHLCEEEAVAGRPFILLEYRAGVTLAGDAPPRLAREPAAGARLGPLLIDALADIHAVDPASVGLDDLGHPEGFLDRAVTGWVRRATLCAGPEALTGPTAELAAWLGREVGRVRPAAATLLHNDFKLDNLILDPHRLAPVAILDWDQGTRGDPLFDLATLLSYWTEAGDPPAVRALGQMPTAGYGFPSRREAAERYAARTGRDLSGFRFHRVLALFKLAVVFQQLHARHLAGTTTDPRYAGFGELAEAVLDFTHDVSQGRVF</sequence>
<dbReference type="CDD" id="cd05154">
    <property type="entry name" value="ACAD10_11_N-like"/>
    <property type="match status" value="1"/>
</dbReference>
<organism evidence="2 3">
    <name type="scientific">Azospirillum oleiclasticum</name>
    <dbReference type="NCBI Taxonomy" id="2735135"/>
    <lineage>
        <taxon>Bacteria</taxon>
        <taxon>Pseudomonadati</taxon>
        <taxon>Pseudomonadota</taxon>
        <taxon>Alphaproteobacteria</taxon>
        <taxon>Rhodospirillales</taxon>
        <taxon>Azospirillaceae</taxon>
        <taxon>Azospirillum</taxon>
    </lineage>
</organism>
<dbReference type="Gene3D" id="3.90.1200.10">
    <property type="match status" value="1"/>
</dbReference>
<dbReference type="EMBL" id="JABFDB010000025">
    <property type="protein sequence ID" value="NYZ23249.1"/>
    <property type="molecule type" value="Genomic_DNA"/>
</dbReference>
<reference evidence="2 3" key="1">
    <citation type="submission" date="2020-05" db="EMBL/GenBank/DDBJ databases">
        <title>Azospirillum oleiclasticum sp. nov, a nitrogen-fixing and heavy crude oil-emulsifying bacterium isolated from the crude oil of Yumen Oilfield.</title>
        <authorList>
            <person name="Wu D."/>
            <person name="Cai M."/>
            <person name="Zhang X."/>
        </authorList>
    </citation>
    <scope>NUCLEOTIDE SEQUENCE [LARGE SCALE GENOMIC DNA]</scope>
    <source>
        <strain evidence="2 3">ROY-1-1-2</strain>
    </source>
</reference>
<keyword evidence="3" id="KW-1185">Reference proteome</keyword>
<accession>A0ABX2TFY2</accession>
<name>A0ABX2TFY2_9PROT</name>
<evidence type="ECO:0000259" key="1">
    <source>
        <dbReference type="Pfam" id="PF01636"/>
    </source>
</evidence>
<evidence type="ECO:0000313" key="2">
    <source>
        <dbReference type="EMBL" id="NYZ23249.1"/>
    </source>
</evidence>
<protein>
    <submittedName>
        <fullName evidence="2">Phosphotransferase family protein</fullName>
    </submittedName>
</protein>
<dbReference type="Pfam" id="PF01636">
    <property type="entry name" value="APH"/>
    <property type="match status" value="1"/>
</dbReference>
<dbReference type="InterPro" id="IPR052898">
    <property type="entry name" value="ACAD10-like"/>
</dbReference>
<evidence type="ECO:0000313" key="3">
    <source>
        <dbReference type="Proteomes" id="UP000584642"/>
    </source>
</evidence>
<dbReference type="InterPro" id="IPR041726">
    <property type="entry name" value="ACAD10_11_N"/>
</dbReference>
<dbReference type="InterPro" id="IPR011009">
    <property type="entry name" value="Kinase-like_dom_sf"/>
</dbReference>
<comment type="caution">
    <text evidence="2">The sequence shown here is derived from an EMBL/GenBank/DDBJ whole genome shotgun (WGS) entry which is preliminary data.</text>
</comment>